<protein>
    <submittedName>
        <fullName evidence="2">Phosphotransferase</fullName>
    </submittedName>
</protein>
<dbReference type="InterPro" id="IPR002575">
    <property type="entry name" value="Aminoglycoside_PTrfase"/>
</dbReference>
<organism evidence="2">
    <name type="scientific">Streptomyces sp. NBC_00093</name>
    <dbReference type="NCBI Taxonomy" id="2975649"/>
    <lineage>
        <taxon>Bacteria</taxon>
        <taxon>Bacillati</taxon>
        <taxon>Actinomycetota</taxon>
        <taxon>Actinomycetes</taxon>
        <taxon>Kitasatosporales</taxon>
        <taxon>Streptomycetaceae</taxon>
        <taxon>Streptomyces</taxon>
    </lineage>
</organism>
<dbReference type="AlphaFoldDB" id="A0AAU2A5I4"/>
<dbReference type="EMBL" id="CP108222">
    <property type="protein sequence ID" value="WTT19108.1"/>
    <property type="molecule type" value="Genomic_DNA"/>
</dbReference>
<name>A0AAU2A5I4_9ACTN</name>
<feature type="domain" description="Aminoglycoside phosphotransferase" evidence="1">
    <location>
        <begin position="122"/>
        <end position="200"/>
    </location>
</feature>
<sequence length="277" mass="29962">MPTERIDFADLPDDVQGSVLARTGPLLSAETVPSGFNSAVSARLTTEQGELYVKGLPVDHPRVWTQQREAVVGTYVSGISPRVRWHLQAGGWDLVAFDALDGGHADYTPGSDDLPLVAATLERLSGLRAPDGVELKEAGHRLREHAPAAALAHFTGDVLCHTDPNPANVLVGQGQAWLVDWAWATRGAPWLDAGYWVVWLIAEGGHTPQSAERWASRIPAFRETPEVGLNAFAAANESVWREIAEESPNPWTHSVHTAAKSWAAHRSAAFIQAGRGR</sequence>
<reference evidence="2" key="1">
    <citation type="submission" date="2022-10" db="EMBL/GenBank/DDBJ databases">
        <title>The complete genomes of actinobacterial strains from the NBC collection.</title>
        <authorList>
            <person name="Joergensen T.S."/>
            <person name="Alvarez Arevalo M."/>
            <person name="Sterndorff E.B."/>
            <person name="Faurdal D."/>
            <person name="Vuksanovic O."/>
            <person name="Mourched A.-S."/>
            <person name="Charusanti P."/>
            <person name="Shaw S."/>
            <person name="Blin K."/>
            <person name="Weber T."/>
        </authorList>
    </citation>
    <scope>NUCLEOTIDE SEQUENCE</scope>
    <source>
        <strain evidence="2">NBC_00093</strain>
    </source>
</reference>
<gene>
    <name evidence="2" type="ORF">OHA22_28055</name>
</gene>
<dbReference type="Gene3D" id="3.90.1200.10">
    <property type="match status" value="1"/>
</dbReference>
<dbReference type="SUPFAM" id="SSF56112">
    <property type="entry name" value="Protein kinase-like (PK-like)"/>
    <property type="match status" value="1"/>
</dbReference>
<evidence type="ECO:0000259" key="1">
    <source>
        <dbReference type="Pfam" id="PF01636"/>
    </source>
</evidence>
<dbReference type="Pfam" id="PF01636">
    <property type="entry name" value="APH"/>
    <property type="match status" value="1"/>
</dbReference>
<evidence type="ECO:0000313" key="2">
    <source>
        <dbReference type="EMBL" id="WTT19108.1"/>
    </source>
</evidence>
<proteinExistence type="predicted"/>
<accession>A0AAU2A5I4</accession>
<dbReference type="InterPro" id="IPR011009">
    <property type="entry name" value="Kinase-like_dom_sf"/>
</dbReference>